<keyword evidence="1" id="KW-0472">Membrane</keyword>
<gene>
    <name evidence="2" type="ORF">ACJMK2_036458</name>
</gene>
<reference evidence="2 3" key="1">
    <citation type="submission" date="2024-11" db="EMBL/GenBank/DDBJ databases">
        <title>Chromosome-level genome assembly of the freshwater bivalve Anodonta woodiana.</title>
        <authorList>
            <person name="Chen X."/>
        </authorList>
    </citation>
    <scope>NUCLEOTIDE SEQUENCE [LARGE SCALE GENOMIC DNA]</scope>
    <source>
        <strain evidence="2">MN2024</strain>
        <tissue evidence="2">Gills</tissue>
    </source>
</reference>
<dbReference type="PANTHER" id="PTHR46791">
    <property type="entry name" value="EXPRESSED PROTEIN"/>
    <property type="match status" value="1"/>
</dbReference>
<evidence type="ECO:0000313" key="2">
    <source>
        <dbReference type="EMBL" id="KAL3873326.1"/>
    </source>
</evidence>
<evidence type="ECO:0000313" key="3">
    <source>
        <dbReference type="Proteomes" id="UP001634394"/>
    </source>
</evidence>
<dbReference type="PANTHER" id="PTHR46791:SF13">
    <property type="entry name" value="CLR5 DOMAIN-CONTAINING PROTEIN"/>
    <property type="match status" value="1"/>
</dbReference>
<comment type="caution">
    <text evidence="2">The sequence shown here is derived from an EMBL/GenBank/DDBJ whole genome shotgun (WGS) entry which is preliminary data.</text>
</comment>
<dbReference type="Proteomes" id="UP001634394">
    <property type="component" value="Unassembled WGS sequence"/>
</dbReference>
<accession>A0ABD3WJ22</accession>
<keyword evidence="1" id="KW-1133">Transmembrane helix</keyword>
<keyword evidence="3" id="KW-1185">Reference proteome</keyword>
<keyword evidence="1" id="KW-0812">Transmembrane</keyword>
<dbReference type="EMBL" id="JBJQND010000006">
    <property type="protein sequence ID" value="KAL3873326.1"/>
    <property type="molecule type" value="Genomic_DNA"/>
</dbReference>
<protein>
    <submittedName>
        <fullName evidence="2">Uncharacterized protein</fullName>
    </submittedName>
</protein>
<name>A0ABD3WJ22_SINWO</name>
<sequence length="193" mass="23007">MDRSRLCSFYFHLGLIYSKILSFLAQIHRLSISMRTLKRILRTLYLFKRRFHYDVLELAQFIEENIDTLGMLMEIGQFTGDFLDMSLIQFCLMDLLQNDINSMVQVWNVHRIRPTKNQNSPKGRHVVMYKLPVIYGTRSYLQSVDEYKIEICRDECVFQDEYPCDIDRWTSPTNIDNALQLYCDIRNVLLVDL</sequence>
<feature type="transmembrane region" description="Helical" evidence="1">
    <location>
        <begin position="12"/>
        <end position="32"/>
    </location>
</feature>
<dbReference type="AlphaFoldDB" id="A0ABD3WJ22"/>
<evidence type="ECO:0000256" key="1">
    <source>
        <dbReference type="SAM" id="Phobius"/>
    </source>
</evidence>
<organism evidence="2 3">
    <name type="scientific">Sinanodonta woodiana</name>
    <name type="common">Chinese pond mussel</name>
    <name type="synonym">Anodonta woodiana</name>
    <dbReference type="NCBI Taxonomy" id="1069815"/>
    <lineage>
        <taxon>Eukaryota</taxon>
        <taxon>Metazoa</taxon>
        <taxon>Spiralia</taxon>
        <taxon>Lophotrochozoa</taxon>
        <taxon>Mollusca</taxon>
        <taxon>Bivalvia</taxon>
        <taxon>Autobranchia</taxon>
        <taxon>Heteroconchia</taxon>
        <taxon>Palaeoheterodonta</taxon>
        <taxon>Unionida</taxon>
        <taxon>Unionoidea</taxon>
        <taxon>Unionidae</taxon>
        <taxon>Unioninae</taxon>
        <taxon>Sinanodonta</taxon>
    </lineage>
</organism>
<proteinExistence type="predicted"/>